<evidence type="ECO:0000259" key="6">
    <source>
        <dbReference type="Pfam" id="PF20667"/>
    </source>
</evidence>
<reference evidence="7 8" key="1">
    <citation type="journal article" date="2020" name="Mol. Plant">
        <title>The Chromosome-Based Rubber Tree Genome Provides New Insights into Spurge Genome Evolution and Rubber Biosynthesis.</title>
        <authorList>
            <person name="Liu J."/>
            <person name="Shi C."/>
            <person name="Shi C.C."/>
            <person name="Li W."/>
            <person name="Zhang Q.J."/>
            <person name="Zhang Y."/>
            <person name="Li K."/>
            <person name="Lu H.F."/>
            <person name="Shi C."/>
            <person name="Zhu S.T."/>
            <person name="Xiao Z.Y."/>
            <person name="Nan H."/>
            <person name="Yue Y."/>
            <person name="Zhu X.G."/>
            <person name="Wu Y."/>
            <person name="Hong X.N."/>
            <person name="Fan G.Y."/>
            <person name="Tong Y."/>
            <person name="Zhang D."/>
            <person name="Mao C.L."/>
            <person name="Liu Y.L."/>
            <person name="Hao S.J."/>
            <person name="Liu W.Q."/>
            <person name="Lv M.Q."/>
            <person name="Zhang H.B."/>
            <person name="Liu Y."/>
            <person name="Hu-Tang G.R."/>
            <person name="Wang J.P."/>
            <person name="Wang J.H."/>
            <person name="Sun Y.H."/>
            <person name="Ni S.B."/>
            <person name="Chen W.B."/>
            <person name="Zhang X.C."/>
            <person name="Jiao Y.N."/>
            <person name="Eichler E.E."/>
            <person name="Li G.H."/>
            <person name="Liu X."/>
            <person name="Gao L.Z."/>
        </authorList>
    </citation>
    <scope>NUCLEOTIDE SEQUENCE [LARGE SCALE GENOMIC DNA]</scope>
    <source>
        <strain evidence="8">cv. GT1</strain>
        <tissue evidence="7">Leaf</tissue>
    </source>
</reference>
<dbReference type="GO" id="GO:0000145">
    <property type="term" value="C:exocyst"/>
    <property type="evidence" value="ECO:0007669"/>
    <property type="project" value="TreeGrafter"/>
</dbReference>
<feature type="domain" description="Exocyst complex component Sec10-like alpha-helical bundle" evidence="5">
    <location>
        <begin position="218"/>
        <end position="481"/>
    </location>
</feature>
<dbReference type="InterPro" id="IPR048627">
    <property type="entry name" value="Sec10_HB"/>
</dbReference>
<sequence>MKESIKSDSKVSKSPSVGSLPLILDIDDFKGEFSFDALFGNLVNELLPSFQEEEADSAEGHGNIVGSDMLANGHVRAPFDAATLTQGLSPLFPEVDALLSLFRDSCRELIDLRKQIDGKLSNLRKDVTAQDSKHRKTLAELEKGVDGLFDSFARLDSRISSVGQTAAKIGDHLQSADAQRETASQTIELVKYLMEFNGSPGDLMELSPLFSDDSRVAEAASIAQKLRSFAEEDMGRQGISVPSVMGNATASRGLEVAVANLQDYCNELENRLLARFDAASQRRELSTMAECAKILSQFNRGTSAMQHYVATRPMFIDVEIMNADTRLVLGDQVSQASPSDVARGLSSLYKEITDTVRKEAATIMAVFPSPNDVMSILVQRVLEQRVTAILDKLLAKPSLVNLPPMAEGGLLLYLRMLAVAYEKTQELARDLRAVGCGDLDVEGLTESLFSSHKDEYPEHEQASLRQLYQAKVEELHAESQQLSESTGTIGRSKGASVASSPADISTNLAANVKAVFTCLLDQVGQYLTEGLERARDSLTEAAALGKAEAAAAAGESSFRSFMVSVQRCGSSVAIVQQYLQILYLAFYCLWMVLMQLHVKKWHSYVQCEAAAYKGLQQCIETVMAEVERLLSAEQTIDYRSPDDGIALIIVRRMLAQVPQHQKLSSNPPENRSDPKQVVAYLSHVLEAAFTALEGLNKQAFLTELGNRFHKGLLNHWQKFTFNPSGGLRLKRDITEYGEFVRSFNAPSIDENLNCWACKVANVFIVAPESLSALFEGTPSIRKDAQRFIQLREDYKSAKLASKLSSLWTSSS</sequence>
<dbReference type="PANTHER" id="PTHR12100:SF0">
    <property type="entry name" value="EXOCYST COMPLEX COMPONENT 5"/>
    <property type="match status" value="1"/>
</dbReference>
<dbReference type="GO" id="GO:0006887">
    <property type="term" value="P:exocytosis"/>
    <property type="evidence" value="ECO:0007669"/>
    <property type="project" value="UniProtKB-KW"/>
</dbReference>
<dbReference type="EMBL" id="JAAGAX010000015">
    <property type="protein sequence ID" value="KAF2291173.1"/>
    <property type="molecule type" value="Genomic_DNA"/>
</dbReference>
<gene>
    <name evidence="7" type="ORF">GH714_020506</name>
</gene>
<protein>
    <recommendedName>
        <fullName evidence="9">Exocyst complex component Sec10</fullName>
    </recommendedName>
</protein>
<evidence type="ECO:0008006" key="9">
    <source>
        <dbReference type="Google" id="ProtNLM"/>
    </source>
</evidence>
<keyword evidence="8" id="KW-1185">Reference proteome</keyword>
<proteinExistence type="inferred from homology"/>
<dbReference type="AlphaFoldDB" id="A0A6A6KT07"/>
<dbReference type="InterPro" id="IPR048625">
    <property type="entry name" value="Sec10_N"/>
</dbReference>
<name>A0A6A6KT07_HEVBR</name>
<dbReference type="Pfam" id="PF20667">
    <property type="entry name" value="Sec10_N"/>
    <property type="match status" value="1"/>
</dbReference>
<evidence type="ECO:0000256" key="2">
    <source>
        <dbReference type="ARBA" id="ARBA00022448"/>
    </source>
</evidence>
<accession>A0A6A6KT07</accession>
<evidence type="ECO:0000256" key="4">
    <source>
        <dbReference type="ARBA" id="ARBA00023054"/>
    </source>
</evidence>
<organism evidence="7 8">
    <name type="scientific">Hevea brasiliensis</name>
    <name type="common">Para rubber tree</name>
    <name type="synonym">Siphonia brasiliensis</name>
    <dbReference type="NCBI Taxonomy" id="3981"/>
    <lineage>
        <taxon>Eukaryota</taxon>
        <taxon>Viridiplantae</taxon>
        <taxon>Streptophyta</taxon>
        <taxon>Embryophyta</taxon>
        <taxon>Tracheophyta</taxon>
        <taxon>Spermatophyta</taxon>
        <taxon>Magnoliopsida</taxon>
        <taxon>eudicotyledons</taxon>
        <taxon>Gunneridae</taxon>
        <taxon>Pentapetalae</taxon>
        <taxon>rosids</taxon>
        <taxon>fabids</taxon>
        <taxon>Malpighiales</taxon>
        <taxon>Euphorbiaceae</taxon>
        <taxon>Crotonoideae</taxon>
        <taxon>Micrandreae</taxon>
        <taxon>Hevea</taxon>
    </lineage>
</organism>
<dbReference type="PANTHER" id="PTHR12100">
    <property type="entry name" value="SEC10"/>
    <property type="match status" value="1"/>
</dbReference>
<evidence type="ECO:0000256" key="1">
    <source>
        <dbReference type="ARBA" id="ARBA00006572"/>
    </source>
</evidence>
<evidence type="ECO:0000313" key="8">
    <source>
        <dbReference type="Proteomes" id="UP000467840"/>
    </source>
</evidence>
<comment type="caution">
    <text evidence="7">The sequence shown here is derived from an EMBL/GenBank/DDBJ whole genome shotgun (WGS) entry which is preliminary data.</text>
</comment>
<evidence type="ECO:0000256" key="3">
    <source>
        <dbReference type="ARBA" id="ARBA00022483"/>
    </source>
</evidence>
<keyword evidence="4" id="KW-0175">Coiled coil</keyword>
<keyword evidence="2" id="KW-0813">Transport</keyword>
<dbReference type="Pfam" id="PF07393">
    <property type="entry name" value="Sec10_HB"/>
    <property type="match status" value="2"/>
</dbReference>
<evidence type="ECO:0000313" key="7">
    <source>
        <dbReference type="EMBL" id="KAF2291173.1"/>
    </source>
</evidence>
<dbReference type="InterPro" id="IPR009976">
    <property type="entry name" value="Sec10-like"/>
</dbReference>
<dbReference type="GO" id="GO:0006893">
    <property type="term" value="P:Golgi to plasma membrane transport"/>
    <property type="evidence" value="ECO:0007669"/>
    <property type="project" value="TreeGrafter"/>
</dbReference>
<evidence type="ECO:0000259" key="5">
    <source>
        <dbReference type="Pfam" id="PF07393"/>
    </source>
</evidence>
<feature type="domain" description="Exocyst complex component Sec10-like alpha-helical bundle" evidence="5">
    <location>
        <begin position="505"/>
        <end position="802"/>
    </location>
</feature>
<keyword evidence="3" id="KW-0268">Exocytosis</keyword>
<comment type="similarity">
    <text evidence="1">Belongs to the SEC10 family.</text>
</comment>
<feature type="domain" description="Exocyst complex component Sec10 N-terminal" evidence="6">
    <location>
        <begin position="96"/>
        <end position="212"/>
    </location>
</feature>
<dbReference type="Proteomes" id="UP000467840">
    <property type="component" value="Chromosome 2"/>
</dbReference>